<dbReference type="Gene3D" id="3.40.50.1240">
    <property type="entry name" value="Phosphoglycerate mutase-like"/>
    <property type="match status" value="1"/>
</dbReference>
<evidence type="ECO:0000313" key="2">
    <source>
        <dbReference type="Proteomes" id="UP001595476"/>
    </source>
</evidence>
<dbReference type="Pfam" id="PF00300">
    <property type="entry name" value="His_Phos_1"/>
    <property type="match status" value="1"/>
</dbReference>
<protein>
    <submittedName>
        <fullName evidence="1">SixA phosphatase family protein</fullName>
    </submittedName>
</protein>
<comment type="caution">
    <text evidence="1">The sequence shown here is derived from an EMBL/GenBank/DDBJ whole genome shotgun (WGS) entry which is preliminary data.</text>
</comment>
<dbReference type="RefSeq" id="WP_386717546.1">
    <property type="nucleotide sequence ID" value="NZ_JBHRSZ010000002.1"/>
</dbReference>
<dbReference type="InterPro" id="IPR013078">
    <property type="entry name" value="His_Pase_superF_clade-1"/>
</dbReference>
<dbReference type="PANTHER" id="PTHR47623:SF1">
    <property type="entry name" value="OS09G0287300 PROTEIN"/>
    <property type="match status" value="1"/>
</dbReference>
<reference evidence="2" key="1">
    <citation type="journal article" date="2019" name="Int. J. Syst. Evol. Microbiol.">
        <title>The Global Catalogue of Microorganisms (GCM) 10K type strain sequencing project: providing services to taxonomists for standard genome sequencing and annotation.</title>
        <authorList>
            <consortium name="The Broad Institute Genomics Platform"/>
            <consortium name="The Broad Institute Genome Sequencing Center for Infectious Disease"/>
            <person name="Wu L."/>
            <person name="Ma J."/>
        </authorList>
    </citation>
    <scope>NUCLEOTIDE SEQUENCE [LARGE SCALE GENOMIC DNA]</scope>
    <source>
        <strain evidence="2">KCTC 52438</strain>
    </source>
</reference>
<accession>A0ABV7HDP0</accession>
<evidence type="ECO:0000313" key="1">
    <source>
        <dbReference type="EMBL" id="MFC3150550.1"/>
    </source>
</evidence>
<dbReference type="Proteomes" id="UP001595476">
    <property type="component" value="Unassembled WGS sequence"/>
</dbReference>
<dbReference type="InterPro" id="IPR029033">
    <property type="entry name" value="His_PPase_superfam"/>
</dbReference>
<keyword evidence="2" id="KW-1185">Reference proteome</keyword>
<dbReference type="SUPFAM" id="SSF53254">
    <property type="entry name" value="Phosphoglycerate mutase-like"/>
    <property type="match status" value="1"/>
</dbReference>
<dbReference type="SMART" id="SM00855">
    <property type="entry name" value="PGAM"/>
    <property type="match status" value="1"/>
</dbReference>
<proteinExistence type="predicted"/>
<dbReference type="CDD" id="cd07067">
    <property type="entry name" value="HP_PGM_like"/>
    <property type="match status" value="1"/>
</dbReference>
<gene>
    <name evidence="1" type="ORF">ACFOEK_05910</name>
</gene>
<organism evidence="1 2">
    <name type="scientific">Litoribrevibacter euphylliae</name>
    <dbReference type="NCBI Taxonomy" id="1834034"/>
    <lineage>
        <taxon>Bacteria</taxon>
        <taxon>Pseudomonadati</taxon>
        <taxon>Pseudomonadota</taxon>
        <taxon>Gammaproteobacteria</taxon>
        <taxon>Oceanospirillales</taxon>
        <taxon>Oceanospirillaceae</taxon>
        <taxon>Litoribrevibacter</taxon>
    </lineage>
</organism>
<name>A0ABV7HDP0_9GAMM</name>
<dbReference type="PANTHER" id="PTHR47623">
    <property type="entry name" value="OS09G0287300 PROTEIN"/>
    <property type="match status" value="1"/>
</dbReference>
<dbReference type="EMBL" id="JBHRSZ010000002">
    <property type="protein sequence ID" value="MFC3150550.1"/>
    <property type="molecule type" value="Genomic_DNA"/>
</dbReference>
<sequence length="172" mass="19671">MKQLILVRHAKSSWKYEGLADKDRPLNKRGTQDAPMMALHTSKALEKSDLWLSSPATRAVRTAEIFGQYCNRSLSSLKLNEQLYDANYHHLLTELRQIKNKWQNVVVFGHNPGLTDLIFTITGEDLENLPTCGMAFLELDIEDWKDLKCDVGTLTRLEYPKKYKQSAISSLS</sequence>